<accession>A0ABT8D985</accession>
<evidence type="ECO:0000256" key="2">
    <source>
        <dbReference type="ARBA" id="ARBA00023136"/>
    </source>
</evidence>
<evidence type="ECO:0000313" key="4">
    <source>
        <dbReference type="EMBL" id="MDN3713054.1"/>
    </source>
</evidence>
<dbReference type="EMBL" id="JAUFRC010000001">
    <property type="protein sequence ID" value="MDN3713054.1"/>
    <property type="molecule type" value="Genomic_DNA"/>
</dbReference>
<comment type="subcellular location">
    <subcellularLocation>
        <location evidence="1">Membrane</location>
    </subcellularLocation>
</comment>
<dbReference type="Proteomes" id="UP001243846">
    <property type="component" value="Unassembled WGS sequence"/>
</dbReference>
<dbReference type="InterPro" id="IPR000184">
    <property type="entry name" value="Bac_surfAg_D15"/>
</dbReference>
<keyword evidence="2" id="KW-0472">Membrane</keyword>
<feature type="domain" description="Bacterial surface antigen (D15)" evidence="3">
    <location>
        <begin position="2"/>
        <end position="84"/>
    </location>
</feature>
<proteinExistence type="predicted"/>
<dbReference type="RefSeq" id="WP_377786510.1">
    <property type="nucleotide sequence ID" value="NZ_JBHUOC010000001.1"/>
</dbReference>
<dbReference type="Pfam" id="PF01103">
    <property type="entry name" value="Omp85"/>
    <property type="match status" value="1"/>
</dbReference>
<sequence>MSMAILSTELRYQIRDKIGLAAFADAGRIWAESGFDGETDWQAGAGLGVRYKTPIGPMRFDVAGPVGGDTGNGVQVYLGLGQAF</sequence>
<protein>
    <submittedName>
        <fullName evidence="4">BamA/TamA family outer membrane protein</fullName>
    </submittedName>
</protein>
<evidence type="ECO:0000256" key="1">
    <source>
        <dbReference type="ARBA" id="ARBA00004370"/>
    </source>
</evidence>
<dbReference type="Gene3D" id="2.40.160.50">
    <property type="entry name" value="membrane protein fhac: a member of the omp85/tpsb transporter family"/>
    <property type="match status" value="1"/>
</dbReference>
<name>A0ABT8D985_9RHOB</name>
<evidence type="ECO:0000313" key="5">
    <source>
        <dbReference type="Proteomes" id="UP001243846"/>
    </source>
</evidence>
<comment type="caution">
    <text evidence="4">The sequence shown here is derived from an EMBL/GenBank/DDBJ whole genome shotgun (WGS) entry which is preliminary data.</text>
</comment>
<organism evidence="4 5">
    <name type="scientific">Paracoccus cavernae</name>
    <dbReference type="NCBI Taxonomy" id="1571207"/>
    <lineage>
        <taxon>Bacteria</taxon>
        <taxon>Pseudomonadati</taxon>
        <taxon>Pseudomonadota</taxon>
        <taxon>Alphaproteobacteria</taxon>
        <taxon>Rhodobacterales</taxon>
        <taxon>Paracoccaceae</taxon>
        <taxon>Paracoccus</taxon>
    </lineage>
</organism>
<keyword evidence="5" id="KW-1185">Reference proteome</keyword>
<reference evidence="5" key="1">
    <citation type="journal article" date="2019" name="Int. J. Syst. Evol. Microbiol.">
        <title>The Global Catalogue of Microorganisms (GCM) 10K type strain sequencing project: providing services to taxonomists for standard genome sequencing and annotation.</title>
        <authorList>
            <consortium name="The Broad Institute Genomics Platform"/>
            <consortium name="The Broad Institute Genome Sequencing Center for Infectious Disease"/>
            <person name="Wu L."/>
            <person name="Ma J."/>
        </authorList>
    </citation>
    <scope>NUCLEOTIDE SEQUENCE [LARGE SCALE GENOMIC DNA]</scope>
    <source>
        <strain evidence="5">CECT 8482</strain>
    </source>
</reference>
<gene>
    <name evidence="4" type="ORF">QWZ10_17245</name>
</gene>
<evidence type="ECO:0000259" key="3">
    <source>
        <dbReference type="Pfam" id="PF01103"/>
    </source>
</evidence>